<name>A0A1I0EHP2_9FIRM</name>
<dbReference type="STRING" id="426128.SAMN05660297_02415"/>
<evidence type="ECO:0000313" key="1">
    <source>
        <dbReference type="EMBL" id="SET44784.1"/>
    </source>
</evidence>
<dbReference type="OrthoDB" id="1953555at2"/>
<dbReference type="Proteomes" id="UP000199568">
    <property type="component" value="Unassembled WGS sequence"/>
</dbReference>
<gene>
    <name evidence="1" type="ORF">SAMN05660297_02415</name>
</gene>
<reference evidence="1 2" key="1">
    <citation type="submission" date="2016-10" db="EMBL/GenBank/DDBJ databases">
        <authorList>
            <person name="de Groot N.N."/>
        </authorList>
    </citation>
    <scope>NUCLEOTIDE SEQUENCE [LARGE SCALE GENOMIC DNA]</scope>
    <source>
        <strain evidence="1 2">DSM 18979</strain>
    </source>
</reference>
<keyword evidence="2" id="KW-1185">Reference proteome</keyword>
<dbReference type="AlphaFoldDB" id="A0A1I0EHP2"/>
<sequence length="117" mass="13868">MKIPDEIKWLSLFQAEPQLLDEDVPYYYNQAKYEFTNGNHEKFIVTMTPSYSELKLEAFSSDTNELLGLLDLKNIVAIEILADRKEEKRIMITTPYWVMKIDLVPRYKIFMNQLLVD</sequence>
<dbReference type="RefSeq" id="WP_090444284.1">
    <property type="nucleotide sequence ID" value="NZ_FOHU01000011.1"/>
</dbReference>
<accession>A0A1I0EHP2</accession>
<organism evidence="1 2">
    <name type="scientific">Natronincola peptidivorans</name>
    <dbReference type="NCBI Taxonomy" id="426128"/>
    <lineage>
        <taxon>Bacteria</taxon>
        <taxon>Bacillati</taxon>
        <taxon>Bacillota</taxon>
        <taxon>Clostridia</taxon>
        <taxon>Peptostreptococcales</taxon>
        <taxon>Natronincolaceae</taxon>
        <taxon>Natronincola</taxon>
    </lineage>
</organism>
<dbReference type="EMBL" id="FOHU01000011">
    <property type="protein sequence ID" value="SET44784.1"/>
    <property type="molecule type" value="Genomic_DNA"/>
</dbReference>
<proteinExistence type="predicted"/>
<protein>
    <submittedName>
        <fullName evidence="1">Uncharacterized protein</fullName>
    </submittedName>
</protein>
<evidence type="ECO:0000313" key="2">
    <source>
        <dbReference type="Proteomes" id="UP000199568"/>
    </source>
</evidence>